<dbReference type="AlphaFoldDB" id="B8HZK1"/>
<dbReference type="KEGG" id="cyn:Cyan7425_0153"/>
<keyword evidence="1" id="KW-0614">Plasmid</keyword>
<dbReference type="OrthoDB" id="570958at2"/>
<sequence length="333" mass="36968">MRYLVTTHADRLPKNIPILMVDGTVPGWLAKLGDHHWDHHRTGGAEIQIDEMPFPAEQSLIQTYGIESACIVTTMVDADACCAAAWLQLPASVLTPATISRLKAIAWDCDHLHVPPPLQELSEFAANAVATLKLLANQTLQALELPPDRRSWSEEEWECFNSEQFRRGTEWLIAAAKGERPYPGAAGEAEPYWQHLAQVERQLLCEKRITLIPTDRGAIGFCNLLDLHQPIDPRAFHRGLAQAFGLSGLRPETLVLRDHRRGGYQYTLGCLPVHPETAALDYTAGIFERLTLAERLKQPQSGSWGGRRTVGGSAWNTPSQLEPLEVIAQLDAL</sequence>
<geneLocation type="plasmid" evidence="1">
    <name>pP742502</name>
</geneLocation>
<reference evidence="1" key="1">
    <citation type="submission" date="2009-01" db="EMBL/GenBank/DDBJ databases">
        <title>Complete sequence of plasmid2 Cyanothece sp. PCC 7425.</title>
        <authorList>
            <consortium name="US DOE Joint Genome Institute"/>
            <person name="Lucas S."/>
            <person name="Copeland A."/>
            <person name="Lapidus A."/>
            <person name="Glavina del Rio T."/>
            <person name="Dalin E."/>
            <person name="Tice H."/>
            <person name="Bruce D."/>
            <person name="Goodwin L."/>
            <person name="Pitluck S."/>
            <person name="Sims D."/>
            <person name="Meineke L."/>
            <person name="Brettin T."/>
            <person name="Detter J.C."/>
            <person name="Han C."/>
            <person name="Larimer F."/>
            <person name="Land M."/>
            <person name="Hauser L."/>
            <person name="Kyrpides N."/>
            <person name="Ovchinnikova G."/>
            <person name="Liberton M."/>
            <person name="Stoeckel J."/>
            <person name="Banerjee A."/>
            <person name="Singh A."/>
            <person name="Page L."/>
            <person name="Sato H."/>
            <person name="Zhao L."/>
            <person name="Sherman L."/>
            <person name="Pakrasi H."/>
            <person name="Richardson P."/>
        </authorList>
    </citation>
    <scope>NUCLEOTIDE SEQUENCE</scope>
    <source>
        <strain evidence="1">PCC 7425</strain>
        <plasmid evidence="1">pP742502</plasmid>
    </source>
</reference>
<organism evidence="1">
    <name type="scientific">Cyanothece sp. (strain PCC 7425 / ATCC 29141)</name>
    <dbReference type="NCBI Taxonomy" id="395961"/>
    <lineage>
        <taxon>Bacteria</taxon>
        <taxon>Bacillati</taxon>
        <taxon>Cyanobacteriota</taxon>
        <taxon>Cyanophyceae</taxon>
        <taxon>Gomontiellales</taxon>
        <taxon>Cyanothecaceae</taxon>
        <taxon>Cyanothece</taxon>
    </lineage>
</organism>
<accession>B8HZK1</accession>
<name>B8HZK1_CYAP4</name>
<proteinExistence type="predicted"/>
<dbReference type="EMBL" id="CP001346">
    <property type="protein sequence ID" value="ACL47849.1"/>
    <property type="molecule type" value="Genomic_DNA"/>
</dbReference>
<evidence type="ECO:0000313" key="1">
    <source>
        <dbReference type="EMBL" id="ACL47849.1"/>
    </source>
</evidence>
<gene>
    <name evidence="1" type="ordered locus">Cyan7425_0153</name>
</gene>
<dbReference type="eggNOG" id="ENOG502ZBBW">
    <property type="taxonomic scope" value="Bacteria"/>
</dbReference>
<protein>
    <submittedName>
        <fullName evidence="1">Uncharacterized protein</fullName>
    </submittedName>
</protein>
<dbReference type="HOGENOM" id="CLU_833469_0_0_3"/>